<dbReference type="Proteomes" id="UP000240500">
    <property type="component" value="Chromosome 5"/>
</dbReference>
<accession>A0A2P9D6Z0</accession>
<proteinExistence type="predicted"/>
<keyword evidence="2" id="KW-0812">Transmembrane</keyword>
<evidence type="ECO:0000256" key="1">
    <source>
        <dbReference type="SAM" id="MobiDB-lite"/>
    </source>
</evidence>
<dbReference type="VEuPathDB" id="PlasmoDB:PRG01_0506400"/>
<keyword evidence="2" id="KW-1133">Transmembrane helix</keyword>
<feature type="region of interest" description="Disordered" evidence="1">
    <location>
        <begin position="817"/>
        <end position="847"/>
    </location>
</feature>
<sequence>MIYLCRKLLSCTLSVYFLYIYFFLLKQNIFCDVKVRERVLEESINKDLLSKGENLHIYENTNVSVQTFIKKKERKNLSDNNINDKINNNNNNNNNIEDTTYYPTGNEKKESFFLKFFRYIKNWFPMESSNNLKKTNINYEQVHEENEFSKYILQNNMSIETTKVCLIGSGGDSSHDLIKNFLLHNKVKYKGNHENDNFVNNKSGSIISSYKYYSEEIIQEPYIINRDICNKKKNCKESNLNYENNPRTLIGNIIIQNDILKNEKIFNMNRHFVVCKYFGSSPKTSIKINQSTLIQHLIKCLDYCKMEGVQYIYIGYNIYAANNKLIEIMKKLREHKIIIVTSSGKIYDDNNDNDDNEDDNDNNDDNNNIYNVHSDDNNNIYNVHSDDNNNLYNVHSDDNNNLYNVHNDDKEKIKNHMNKKNKQNDLYEYQRTQNDEEQKSDSSLYQNLEKVISISGLIYTDSSKKNKNKNYIYDNEIKILDEKGNKKLNRNDISLFYFSYDTDIYEKIESDIIDDDYDLVSASYVNTLVLMHSINLKLSLGRLRKILNKSIVKREELRHLSNRAYYLDMMNTFEDSLNQRKRSYKIFYLELKNNKHKVLFSDANLKSMYQDNFPVNYNEEDHAKHNVEKGTSVERDVYKNNENSNKNRKMLMDDGKITYIIQNKESHKYNTYYPYKRIKQSLLNDTLHHKPHVSFLNMSYYNEDIQKRNYNLYDDTSYTYDQGITYDEDNYYIDDHDIHTRKKRKISYDREDNNDYHMYDDRDYIFHSNLDNNKYEDDGNVHREKENDLEPRFLYDPFANIENRDLETLQELSELRKKKSNNFYSRNNNNSSNMKRRRKEKKKKLKKVLRSKYDKIGNLERIRKKKKRRRRIPAERRMIHKNKINKINKRRNMKRKNNELEERRNKQADKNSSSGNGKGKISGTRDSPKIKFKR</sequence>
<evidence type="ECO:0000313" key="4">
    <source>
        <dbReference type="Proteomes" id="UP000240500"/>
    </source>
</evidence>
<feature type="compositionally biased region" description="Acidic residues" evidence="1">
    <location>
        <begin position="349"/>
        <end position="364"/>
    </location>
</feature>
<feature type="region of interest" description="Disordered" evidence="1">
    <location>
        <begin position="348"/>
        <end position="378"/>
    </location>
</feature>
<feature type="compositionally biased region" description="Low complexity" evidence="1">
    <location>
        <begin position="821"/>
        <end position="833"/>
    </location>
</feature>
<reference evidence="3 4" key="1">
    <citation type="submission" date="2016-09" db="EMBL/GenBank/DDBJ databases">
        <authorList>
            <consortium name="Pathogen Informatics"/>
        </authorList>
    </citation>
    <scope>NUCLEOTIDE SEQUENCE [LARGE SCALE GENOMIC DNA]</scope>
</reference>
<feature type="compositionally biased region" description="Basic residues" evidence="1">
    <location>
        <begin position="878"/>
        <end position="895"/>
    </location>
</feature>
<organism evidence="3 4">
    <name type="scientific">Plasmodium reichenowi</name>
    <dbReference type="NCBI Taxonomy" id="5854"/>
    <lineage>
        <taxon>Eukaryota</taxon>
        <taxon>Sar</taxon>
        <taxon>Alveolata</taxon>
        <taxon>Apicomplexa</taxon>
        <taxon>Aconoidasida</taxon>
        <taxon>Haemosporida</taxon>
        <taxon>Plasmodiidae</taxon>
        <taxon>Plasmodium</taxon>
        <taxon>Plasmodium (Laverania)</taxon>
    </lineage>
</organism>
<name>A0A2P9D6Z0_PLARE</name>
<feature type="transmembrane region" description="Helical" evidence="2">
    <location>
        <begin position="7"/>
        <end position="25"/>
    </location>
</feature>
<feature type="compositionally biased region" description="Low complexity" evidence="1">
    <location>
        <begin position="910"/>
        <end position="922"/>
    </location>
</feature>
<evidence type="ECO:0000313" key="3">
    <source>
        <dbReference type="EMBL" id="SOV76719.1"/>
    </source>
</evidence>
<feature type="compositionally biased region" description="Basic residues" evidence="1">
    <location>
        <begin position="834"/>
        <end position="847"/>
    </location>
</feature>
<dbReference type="OrthoDB" id="387243at2759"/>
<dbReference type="VEuPathDB" id="PlasmoDB:PRCDC_0506500"/>
<feature type="region of interest" description="Disordered" evidence="1">
    <location>
        <begin position="863"/>
        <end position="934"/>
    </location>
</feature>
<protein>
    <submittedName>
        <fullName evidence="3">Uncharacterized protein</fullName>
    </submittedName>
</protein>
<keyword evidence="2" id="KW-0472">Membrane</keyword>
<feature type="compositionally biased region" description="Basic and acidic residues" evidence="1">
    <location>
        <begin position="896"/>
        <end position="909"/>
    </location>
</feature>
<gene>
    <name evidence="3" type="ORF">PRG01_0506400</name>
</gene>
<evidence type="ECO:0000256" key="2">
    <source>
        <dbReference type="SAM" id="Phobius"/>
    </source>
</evidence>
<dbReference type="EMBL" id="LT969568">
    <property type="protein sequence ID" value="SOV76719.1"/>
    <property type="molecule type" value="Genomic_DNA"/>
</dbReference>
<dbReference type="AlphaFoldDB" id="A0A2P9D6Z0"/>